<evidence type="ECO:0000256" key="10">
    <source>
        <dbReference type="ARBA" id="ARBA00022840"/>
    </source>
</evidence>
<comment type="pathway">
    <text evidence="17">Cell wall biogenesis; peptidoglycan biosynthesis.</text>
</comment>
<dbReference type="PANTHER" id="PTHR23132">
    <property type="entry name" value="D-ALANINE--D-ALANINE LIGASE"/>
    <property type="match status" value="1"/>
</dbReference>
<dbReference type="AlphaFoldDB" id="G4CI44"/>
<keyword evidence="11 19" id="KW-0460">Magnesium</keyword>
<evidence type="ECO:0000256" key="5">
    <source>
        <dbReference type="ARBA" id="ARBA00012216"/>
    </source>
</evidence>
<dbReference type="Pfam" id="PF01820">
    <property type="entry name" value="Dala_Dala_lig_N"/>
    <property type="match status" value="1"/>
</dbReference>
<feature type="binding site" evidence="19">
    <location>
        <position position="266"/>
    </location>
    <ligand>
        <name>Mg(2+)</name>
        <dbReference type="ChEBI" id="CHEBI:18420"/>
        <label>2</label>
    </ligand>
</feature>
<comment type="function">
    <text evidence="2 17">Cell wall formation.</text>
</comment>
<keyword evidence="10 20" id="KW-0067">ATP-binding</keyword>
<dbReference type="PIRSF" id="PIRSF039102">
    <property type="entry name" value="Ddl/VanB"/>
    <property type="match status" value="1"/>
</dbReference>
<evidence type="ECO:0000313" key="22">
    <source>
        <dbReference type="EMBL" id="EGY52445.1"/>
    </source>
</evidence>
<dbReference type="EC" id="6.3.2.4" evidence="5 17"/>
<proteinExistence type="inferred from homology"/>
<dbReference type="PANTHER" id="PTHR23132:SF23">
    <property type="entry name" value="D-ALANINE--D-ALANINE LIGASE B"/>
    <property type="match status" value="1"/>
</dbReference>
<dbReference type="SUPFAM" id="SSF52440">
    <property type="entry name" value="PreATP-grasp domain"/>
    <property type="match status" value="1"/>
</dbReference>
<keyword evidence="9 20" id="KW-0547">Nucleotide-binding</keyword>
<sequence length="304" mass="32952">MMQNFGKVAVLYGGFSAEREVSLKSGKAVLAALRSKGVDAYGFDPKEQDIWQLKAQGFQVAFNVLHGTYGEDGTVQAVLDALGIPYTGCGVAASALGMDKYRTKLVWLALGLPVPEFAVLREDSDFAAVEQQLGLPLFVKPSTEGSSVGVVKVKEAGRLPAVLDEVKHLHGEILAERCIDGGEYTCAILGQDALPSIRIIPANEFYDYEAKYHRDDTVYQCPSDLEADQEAEIRRLAKAAFDAVGGKGWGRVDFLKDRNGKLYLLEINTVPGMTDHSLVPKAAAQAGWDFADLCLEILRHATVG</sequence>
<evidence type="ECO:0000256" key="16">
    <source>
        <dbReference type="ARBA" id="ARBA00047614"/>
    </source>
</evidence>
<keyword evidence="6 17" id="KW-0963">Cytoplasm</keyword>
<dbReference type="PATRIC" id="fig|1032488.3.peg.1207"/>
<dbReference type="UniPathway" id="UPA00219"/>
<dbReference type="GO" id="GO:0009252">
    <property type="term" value="P:peptidoglycan biosynthetic process"/>
    <property type="evidence" value="ECO:0007669"/>
    <property type="project" value="UniProtKB-UniRule"/>
</dbReference>
<dbReference type="Proteomes" id="UP000003019">
    <property type="component" value="Unassembled WGS sequence"/>
</dbReference>
<evidence type="ECO:0000256" key="3">
    <source>
        <dbReference type="ARBA" id="ARBA00004496"/>
    </source>
</evidence>
<feature type="active site" evidence="18">
    <location>
        <position position="277"/>
    </location>
</feature>
<keyword evidence="14 19" id="KW-0464">Manganese</keyword>
<dbReference type="InterPro" id="IPR000291">
    <property type="entry name" value="D-Ala_lig_Van_CS"/>
</dbReference>
<evidence type="ECO:0000256" key="20">
    <source>
        <dbReference type="PROSITE-ProRule" id="PRU00409"/>
    </source>
</evidence>
<evidence type="ECO:0000256" key="19">
    <source>
        <dbReference type="PIRSR" id="PIRSR039102-3"/>
    </source>
</evidence>
<dbReference type="GO" id="GO:0005737">
    <property type="term" value="C:cytoplasm"/>
    <property type="evidence" value="ECO:0007669"/>
    <property type="project" value="UniProtKB-SubCell"/>
</dbReference>
<comment type="cofactor">
    <cofactor evidence="1">
        <name>Mn(2+)</name>
        <dbReference type="ChEBI" id="CHEBI:29035"/>
    </cofactor>
</comment>
<reference evidence="22 23" key="1">
    <citation type="submission" date="2011-05" db="EMBL/GenBank/DDBJ databases">
        <authorList>
            <person name="Muzny D."/>
            <person name="Qin X."/>
            <person name="Deng J."/>
            <person name="Jiang H."/>
            <person name="Liu Y."/>
            <person name="Qu J."/>
            <person name="Song X.-Z."/>
            <person name="Zhang L."/>
            <person name="Thornton R."/>
            <person name="Coyle M."/>
            <person name="Francisco L."/>
            <person name="Jackson L."/>
            <person name="Javaid M."/>
            <person name="Korchina V."/>
            <person name="Kovar C."/>
            <person name="Mata R."/>
            <person name="Mathew T."/>
            <person name="Ngo R."/>
            <person name="Nguyen L."/>
            <person name="Nguyen N."/>
            <person name="Okwuonu G."/>
            <person name="Ongeri F."/>
            <person name="Pham C."/>
            <person name="Simmons D."/>
            <person name="Wilczek-Boney K."/>
            <person name="Hale W."/>
            <person name="Jakkamsetti A."/>
            <person name="Pham P."/>
            <person name="Ruth R."/>
            <person name="San Lucas F."/>
            <person name="Warren J."/>
            <person name="Zhang J."/>
            <person name="Zhao Z."/>
            <person name="Zhou C."/>
            <person name="Zhu D."/>
            <person name="Lee S."/>
            <person name="Bess C."/>
            <person name="Blankenburg K."/>
            <person name="Forbes L."/>
            <person name="Fu Q."/>
            <person name="Gubbala S."/>
            <person name="Hirani K."/>
            <person name="Jayaseelan J.C."/>
            <person name="Lara F."/>
            <person name="Munidasa M."/>
            <person name="Palculict T."/>
            <person name="Patil S."/>
            <person name="Pu L.-L."/>
            <person name="Saada N."/>
            <person name="Tang L."/>
            <person name="Weissenberger G."/>
            <person name="Zhu Y."/>
            <person name="Hemphill L."/>
            <person name="Shang Y."/>
            <person name="Youmans B."/>
            <person name="Ayvaz T."/>
            <person name="Ross M."/>
            <person name="Santibanez J."/>
            <person name="Aqrawi P."/>
            <person name="Gross S."/>
            <person name="Joshi V."/>
            <person name="Fowler G."/>
            <person name="Nazareth L."/>
            <person name="Reid J."/>
            <person name="Worley K."/>
            <person name="Petrosino J."/>
            <person name="Highlander S."/>
            <person name="Gibbs R."/>
        </authorList>
    </citation>
    <scope>NUCLEOTIDE SEQUENCE [LARGE SCALE GENOMIC DNA]</scope>
    <source>
        <strain evidence="22 23">871</strain>
    </source>
</reference>
<dbReference type="GO" id="GO:0008716">
    <property type="term" value="F:D-alanine-D-alanine ligase activity"/>
    <property type="evidence" value="ECO:0007669"/>
    <property type="project" value="UniProtKB-UniRule"/>
</dbReference>
<keyword evidence="23" id="KW-1185">Reference proteome</keyword>
<dbReference type="InterPro" id="IPR005905">
    <property type="entry name" value="D_ala_D_ala"/>
</dbReference>
<dbReference type="PROSITE" id="PS50975">
    <property type="entry name" value="ATP_GRASP"/>
    <property type="match status" value="1"/>
</dbReference>
<evidence type="ECO:0000313" key="23">
    <source>
        <dbReference type="Proteomes" id="UP000003019"/>
    </source>
</evidence>
<evidence type="ECO:0000256" key="8">
    <source>
        <dbReference type="ARBA" id="ARBA00022723"/>
    </source>
</evidence>
<organism evidence="22 23">
    <name type="scientific">Neisseria shayeganii 871</name>
    <dbReference type="NCBI Taxonomy" id="1032488"/>
    <lineage>
        <taxon>Bacteria</taxon>
        <taxon>Pseudomonadati</taxon>
        <taxon>Pseudomonadota</taxon>
        <taxon>Betaproteobacteria</taxon>
        <taxon>Neisseriales</taxon>
        <taxon>Neisseriaceae</taxon>
        <taxon>Neisseria</taxon>
    </lineage>
</organism>
<evidence type="ECO:0000256" key="11">
    <source>
        <dbReference type="ARBA" id="ARBA00022842"/>
    </source>
</evidence>
<keyword evidence="15 17" id="KW-0961">Cell wall biogenesis/degradation</keyword>
<keyword evidence="13 17" id="KW-0573">Peptidoglycan synthesis</keyword>
<evidence type="ECO:0000259" key="21">
    <source>
        <dbReference type="PROSITE" id="PS50975"/>
    </source>
</evidence>
<dbReference type="PROSITE" id="PS00844">
    <property type="entry name" value="DALA_DALA_LIGASE_2"/>
    <property type="match status" value="1"/>
</dbReference>
<evidence type="ECO:0000256" key="17">
    <source>
        <dbReference type="HAMAP-Rule" id="MF_00047"/>
    </source>
</evidence>
<feature type="active site" evidence="18">
    <location>
        <position position="18"/>
    </location>
</feature>
<dbReference type="HOGENOM" id="CLU_039268_1_2_4"/>
<evidence type="ECO:0000256" key="14">
    <source>
        <dbReference type="ARBA" id="ARBA00023211"/>
    </source>
</evidence>
<dbReference type="Pfam" id="PF07478">
    <property type="entry name" value="Dala_Dala_lig_C"/>
    <property type="match status" value="1"/>
</dbReference>
<dbReference type="Gene3D" id="3.30.1490.20">
    <property type="entry name" value="ATP-grasp fold, A domain"/>
    <property type="match status" value="1"/>
</dbReference>
<dbReference type="EMBL" id="AGAY01000048">
    <property type="protein sequence ID" value="EGY52445.1"/>
    <property type="molecule type" value="Genomic_DNA"/>
</dbReference>
<dbReference type="FunFam" id="3.30.470.20:FF:000008">
    <property type="entry name" value="D-alanine--D-alanine ligase"/>
    <property type="match status" value="1"/>
</dbReference>
<dbReference type="NCBIfam" id="NF002378">
    <property type="entry name" value="PRK01372.1"/>
    <property type="match status" value="1"/>
</dbReference>
<keyword evidence="12 17" id="KW-0133">Cell shape</keyword>
<protein>
    <recommendedName>
        <fullName evidence="5 17">D-alanine--D-alanine ligase</fullName>
        <ecNumber evidence="5 17">6.3.2.4</ecNumber>
    </recommendedName>
    <alternativeName>
        <fullName evidence="17">D-Ala-D-Ala ligase</fullName>
    </alternativeName>
    <alternativeName>
        <fullName evidence="17">D-alanylalanine synthetase</fullName>
    </alternativeName>
</protein>
<dbReference type="Gene3D" id="3.40.50.20">
    <property type="match status" value="1"/>
</dbReference>
<dbReference type="GO" id="GO:0071555">
    <property type="term" value="P:cell wall organization"/>
    <property type="evidence" value="ECO:0007669"/>
    <property type="project" value="UniProtKB-KW"/>
</dbReference>
<dbReference type="FunFam" id="3.40.50.20:FF:000013">
    <property type="entry name" value="D-alanine--D-alanine ligase"/>
    <property type="match status" value="1"/>
</dbReference>
<dbReference type="InterPro" id="IPR013815">
    <property type="entry name" value="ATP_grasp_subdomain_1"/>
</dbReference>
<comment type="cofactor">
    <cofactor evidence="19">
        <name>Mg(2+)</name>
        <dbReference type="ChEBI" id="CHEBI:18420"/>
    </cofactor>
    <cofactor evidence="19">
        <name>Mn(2+)</name>
        <dbReference type="ChEBI" id="CHEBI:29035"/>
    </cofactor>
    <text evidence="19">Binds 2 magnesium or manganese ions per subunit.</text>
</comment>
<feature type="active site" evidence="18">
    <location>
        <position position="146"/>
    </location>
</feature>
<dbReference type="SUPFAM" id="SSF56059">
    <property type="entry name" value="Glutathione synthetase ATP-binding domain-like"/>
    <property type="match status" value="1"/>
</dbReference>
<evidence type="ECO:0000256" key="6">
    <source>
        <dbReference type="ARBA" id="ARBA00022490"/>
    </source>
</evidence>
<dbReference type="InterPro" id="IPR016185">
    <property type="entry name" value="PreATP-grasp_dom_sf"/>
</dbReference>
<accession>G4CI44</accession>
<evidence type="ECO:0000256" key="2">
    <source>
        <dbReference type="ARBA" id="ARBA00003921"/>
    </source>
</evidence>
<evidence type="ECO:0000256" key="15">
    <source>
        <dbReference type="ARBA" id="ARBA00023316"/>
    </source>
</evidence>
<dbReference type="PROSITE" id="PS00843">
    <property type="entry name" value="DALA_DALA_LIGASE_1"/>
    <property type="match status" value="1"/>
</dbReference>
<evidence type="ECO:0000256" key="7">
    <source>
        <dbReference type="ARBA" id="ARBA00022598"/>
    </source>
</evidence>
<dbReference type="GO" id="GO:0008360">
    <property type="term" value="P:regulation of cell shape"/>
    <property type="evidence" value="ECO:0007669"/>
    <property type="project" value="UniProtKB-KW"/>
</dbReference>
<evidence type="ECO:0000256" key="1">
    <source>
        <dbReference type="ARBA" id="ARBA00001936"/>
    </source>
</evidence>
<dbReference type="InterPro" id="IPR011095">
    <property type="entry name" value="Dala_Dala_lig_C"/>
</dbReference>
<dbReference type="STRING" id="1032488.HMPREF9371_1283"/>
<comment type="similarity">
    <text evidence="4 17">Belongs to the D-alanine--D-alanine ligase family.</text>
</comment>
<feature type="domain" description="ATP-grasp" evidence="21">
    <location>
        <begin position="104"/>
        <end position="299"/>
    </location>
</feature>
<dbReference type="NCBIfam" id="TIGR01205">
    <property type="entry name" value="D_ala_D_alaTIGR"/>
    <property type="match status" value="1"/>
</dbReference>
<dbReference type="InterPro" id="IPR011127">
    <property type="entry name" value="Dala_Dala_lig_N"/>
</dbReference>
<dbReference type="HAMAP" id="MF_00047">
    <property type="entry name" value="Dala_Dala_lig"/>
    <property type="match status" value="1"/>
</dbReference>
<feature type="binding site" evidence="19">
    <location>
        <position position="268"/>
    </location>
    <ligand>
        <name>Mg(2+)</name>
        <dbReference type="ChEBI" id="CHEBI:18420"/>
        <label>2</label>
    </ligand>
</feature>
<dbReference type="GO" id="GO:0005524">
    <property type="term" value="F:ATP binding"/>
    <property type="evidence" value="ECO:0007669"/>
    <property type="project" value="UniProtKB-UniRule"/>
</dbReference>
<dbReference type="InterPro" id="IPR011761">
    <property type="entry name" value="ATP-grasp"/>
</dbReference>
<dbReference type="Gene3D" id="3.30.470.20">
    <property type="entry name" value="ATP-grasp fold, B domain"/>
    <property type="match status" value="1"/>
</dbReference>
<comment type="subcellular location">
    <subcellularLocation>
        <location evidence="3 17">Cytoplasm</location>
    </subcellularLocation>
</comment>
<evidence type="ECO:0000256" key="4">
    <source>
        <dbReference type="ARBA" id="ARBA00010871"/>
    </source>
</evidence>
<evidence type="ECO:0000256" key="9">
    <source>
        <dbReference type="ARBA" id="ARBA00022741"/>
    </source>
</evidence>
<evidence type="ECO:0000256" key="12">
    <source>
        <dbReference type="ARBA" id="ARBA00022960"/>
    </source>
</evidence>
<keyword evidence="8 19" id="KW-0479">Metal-binding</keyword>
<keyword evidence="7 17" id="KW-0436">Ligase</keyword>
<gene>
    <name evidence="22" type="primary">ddlB</name>
    <name evidence="17" type="synonym">ddl</name>
    <name evidence="22" type="ORF">HMPREF9371_1283</name>
</gene>
<dbReference type="GO" id="GO:0046872">
    <property type="term" value="F:metal ion binding"/>
    <property type="evidence" value="ECO:0007669"/>
    <property type="project" value="UniProtKB-KW"/>
</dbReference>
<comment type="caution">
    <text evidence="22">The sequence shown here is derived from an EMBL/GenBank/DDBJ whole genome shotgun (WGS) entry which is preliminary data.</text>
</comment>
<evidence type="ECO:0000256" key="18">
    <source>
        <dbReference type="PIRSR" id="PIRSR039102-1"/>
    </source>
</evidence>
<name>G4CI44_9NEIS</name>
<evidence type="ECO:0000256" key="13">
    <source>
        <dbReference type="ARBA" id="ARBA00022984"/>
    </source>
</evidence>
<feature type="binding site" evidence="19">
    <location>
        <position position="253"/>
    </location>
    <ligand>
        <name>Mg(2+)</name>
        <dbReference type="ChEBI" id="CHEBI:18420"/>
        <label>1</label>
    </ligand>
</feature>
<comment type="catalytic activity">
    <reaction evidence="16 17">
        <text>2 D-alanine + ATP = D-alanyl-D-alanine + ADP + phosphate + H(+)</text>
        <dbReference type="Rhea" id="RHEA:11224"/>
        <dbReference type="ChEBI" id="CHEBI:15378"/>
        <dbReference type="ChEBI" id="CHEBI:30616"/>
        <dbReference type="ChEBI" id="CHEBI:43474"/>
        <dbReference type="ChEBI" id="CHEBI:57416"/>
        <dbReference type="ChEBI" id="CHEBI:57822"/>
        <dbReference type="ChEBI" id="CHEBI:456216"/>
        <dbReference type="EC" id="6.3.2.4"/>
    </reaction>
</comment>
<feature type="binding site" evidence="19">
    <location>
        <position position="266"/>
    </location>
    <ligand>
        <name>Mg(2+)</name>
        <dbReference type="ChEBI" id="CHEBI:18420"/>
        <label>1</label>
    </ligand>
</feature>